<evidence type="ECO:0000313" key="3">
    <source>
        <dbReference type="Proteomes" id="UP001630127"/>
    </source>
</evidence>
<feature type="domain" description="NLP1-9 GAF" evidence="1">
    <location>
        <begin position="70"/>
        <end position="152"/>
    </location>
</feature>
<protein>
    <recommendedName>
        <fullName evidence="1">NLP1-9 GAF domain-containing protein</fullName>
    </recommendedName>
</protein>
<gene>
    <name evidence="2" type="ORF">ACH5RR_017704</name>
</gene>
<dbReference type="PANTHER" id="PTHR32002">
    <property type="entry name" value="PROTEIN NLP8"/>
    <property type="match status" value="1"/>
</dbReference>
<proteinExistence type="predicted"/>
<keyword evidence="3" id="KW-1185">Reference proteome</keyword>
<accession>A0ABD2ZN00</accession>
<name>A0ABD2ZN00_9GENT</name>
<dbReference type="InterPro" id="IPR055081">
    <property type="entry name" value="NLP1-9_GAF"/>
</dbReference>
<organism evidence="2 3">
    <name type="scientific">Cinchona calisaya</name>
    <dbReference type="NCBI Taxonomy" id="153742"/>
    <lineage>
        <taxon>Eukaryota</taxon>
        <taxon>Viridiplantae</taxon>
        <taxon>Streptophyta</taxon>
        <taxon>Embryophyta</taxon>
        <taxon>Tracheophyta</taxon>
        <taxon>Spermatophyta</taxon>
        <taxon>Magnoliopsida</taxon>
        <taxon>eudicotyledons</taxon>
        <taxon>Gunneridae</taxon>
        <taxon>Pentapetalae</taxon>
        <taxon>asterids</taxon>
        <taxon>lamiids</taxon>
        <taxon>Gentianales</taxon>
        <taxon>Rubiaceae</taxon>
        <taxon>Cinchonoideae</taxon>
        <taxon>Cinchoneae</taxon>
        <taxon>Cinchona</taxon>
    </lineage>
</organism>
<evidence type="ECO:0000313" key="2">
    <source>
        <dbReference type="EMBL" id="KAL3519555.1"/>
    </source>
</evidence>
<dbReference type="EMBL" id="JBJUIK010000008">
    <property type="protein sequence ID" value="KAL3519555.1"/>
    <property type="molecule type" value="Genomic_DNA"/>
</dbReference>
<dbReference type="AlphaFoldDB" id="A0ABD2ZN00"/>
<dbReference type="PANTHER" id="PTHR32002:SF62">
    <property type="entry name" value="PROTEIN NLP6-LIKE ISOFORM X1"/>
    <property type="match status" value="1"/>
</dbReference>
<dbReference type="InterPro" id="IPR045012">
    <property type="entry name" value="NLP"/>
</dbReference>
<evidence type="ECO:0000259" key="1">
    <source>
        <dbReference type="Pfam" id="PF22922"/>
    </source>
</evidence>
<comment type="caution">
    <text evidence="2">The sequence shown here is derived from an EMBL/GenBank/DDBJ whole genome shotgun (WGS) entry which is preliminary data.</text>
</comment>
<sequence>MYGFSFPEYPQLDRLAGCVVGYQPVPVYDQQPPNQFPIGVLEIVASYQGSQYGVGSQYWGRNYLVEILALTFRNGQGVVGKALSSKSACFCRDTRQLSVTEYPFVPNARKFRLSGCFAICLRSSCWNYCTYTLEFFLPVNEANSMDPRTVLSQGNTRFQ</sequence>
<reference evidence="2 3" key="1">
    <citation type="submission" date="2024-11" db="EMBL/GenBank/DDBJ databases">
        <title>A near-complete genome assembly of Cinchona calisaya.</title>
        <authorList>
            <person name="Lian D.C."/>
            <person name="Zhao X.W."/>
            <person name="Wei L."/>
        </authorList>
    </citation>
    <scope>NUCLEOTIDE SEQUENCE [LARGE SCALE GENOMIC DNA]</scope>
    <source>
        <tissue evidence="2">Nenye</tissue>
    </source>
</reference>
<dbReference type="Pfam" id="PF22922">
    <property type="entry name" value="GAF_NLP"/>
    <property type="match status" value="1"/>
</dbReference>
<dbReference type="Proteomes" id="UP001630127">
    <property type="component" value="Unassembled WGS sequence"/>
</dbReference>